<dbReference type="GO" id="GO:0008270">
    <property type="term" value="F:zinc ion binding"/>
    <property type="evidence" value="ECO:0007669"/>
    <property type="project" value="UniProtKB-KW"/>
</dbReference>
<dbReference type="Proteomes" id="UP001497623">
    <property type="component" value="Unassembled WGS sequence"/>
</dbReference>
<keyword evidence="4 7" id="KW-0863">Zinc-finger</keyword>
<dbReference type="PROSITE" id="PS50157">
    <property type="entry name" value="ZINC_FINGER_C2H2_2"/>
    <property type="match status" value="2"/>
</dbReference>
<evidence type="ECO:0000256" key="1">
    <source>
        <dbReference type="ARBA" id="ARBA00004123"/>
    </source>
</evidence>
<evidence type="ECO:0000256" key="2">
    <source>
        <dbReference type="ARBA" id="ARBA00022723"/>
    </source>
</evidence>
<feature type="non-terminal residue" evidence="9">
    <location>
        <position position="173"/>
    </location>
</feature>
<evidence type="ECO:0000313" key="10">
    <source>
        <dbReference type="Proteomes" id="UP001497623"/>
    </source>
</evidence>
<dbReference type="GO" id="GO:0000978">
    <property type="term" value="F:RNA polymerase II cis-regulatory region sequence-specific DNA binding"/>
    <property type="evidence" value="ECO:0007669"/>
    <property type="project" value="TreeGrafter"/>
</dbReference>
<feature type="domain" description="C2H2-type" evidence="8">
    <location>
        <begin position="154"/>
        <end position="173"/>
    </location>
</feature>
<evidence type="ECO:0000256" key="7">
    <source>
        <dbReference type="PROSITE-ProRule" id="PRU00042"/>
    </source>
</evidence>
<dbReference type="SMART" id="SM00355">
    <property type="entry name" value="ZnF_C2H2"/>
    <property type="match status" value="1"/>
</dbReference>
<organism evidence="9 10">
    <name type="scientific">Meganyctiphanes norvegica</name>
    <name type="common">Northern krill</name>
    <name type="synonym">Thysanopoda norvegica</name>
    <dbReference type="NCBI Taxonomy" id="48144"/>
    <lineage>
        <taxon>Eukaryota</taxon>
        <taxon>Metazoa</taxon>
        <taxon>Ecdysozoa</taxon>
        <taxon>Arthropoda</taxon>
        <taxon>Crustacea</taxon>
        <taxon>Multicrustacea</taxon>
        <taxon>Malacostraca</taxon>
        <taxon>Eumalacostraca</taxon>
        <taxon>Eucarida</taxon>
        <taxon>Euphausiacea</taxon>
        <taxon>Euphausiidae</taxon>
        <taxon>Meganyctiphanes</taxon>
    </lineage>
</organism>
<dbReference type="GO" id="GO:0045893">
    <property type="term" value="P:positive regulation of DNA-templated transcription"/>
    <property type="evidence" value="ECO:0007669"/>
    <property type="project" value="UniProtKB-ARBA"/>
</dbReference>
<dbReference type="Gene3D" id="3.30.160.60">
    <property type="entry name" value="Classic Zinc Finger"/>
    <property type="match status" value="2"/>
</dbReference>
<keyword evidence="2" id="KW-0479">Metal-binding</keyword>
<keyword evidence="5" id="KW-0862">Zinc</keyword>
<reference evidence="9 10" key="1">
    <citation type="submission" date="2024-05" db="EMBL/GenBank/DDBJ databases">
        <authorList>
            <person name="Wallberg A."/>
        </authorList>
    </citation>
    <scope>NUCLEOTIDE SEQUENCE [LARGE SCALE GENOMIC DNA]</scope>
</reference>
<dbReference type="SUPFAM" id="SSF57667">
    <property type="entry name" value="beta-beta-alpha zinc fingers"/>
    <property type="match status" value="1"/>
</dbReference>
<dbReference type="Pfam" id="PF00096">
    <property type="entry name" value="zf-C2H2"/>
    <property type="match status" value="2"/>
</dbReference>
<evidence type="ECO:0000256" key="5">
    <source>
        <dbReference type="ARBA" id="ARBA00022833"/>
    </source>
</evidence>
<dbReference type="InterPro" id="IPR036236">
    <property type="entry name" value="Znf_C2H2_sf"/>
</dbReference>
<dbReference type="InterPro" id="IPR013087">
    <property type="entry name" value="Znf_C2H2_type"/>
</dbReference>
<dbReference type="PANTHER" id="PTHR23226">
    <property type="entry name" value="ZINC FINGER AND SCAN DOMAIN-CONTAINING"/>
    <property type="match status" value="1"/>
</dbReference>
<dbReference type="EMBL" id="CAXKWB010007791">
    <property type="protein sequence ID" value="CAL4088420.1"/>
    <property type="molecule type" value="Genomic_DNA"/>
</dbReference>
<comment type="caution">
    <text evidence="9">The sequence shown here is derived from an EMBL/GenBank/DDBJ whole genome shotgun (WGS) entry which is preliminary data.</text>
</comment>
<sequence length="173" mass="19873">MEINFPSPIGFYNIENMNISNIVEIKHNHENGTKPESDSHLHKVLQNSTYGHFEVNFNEVIEGDDEPGQIEDDKIKVKEELRIKEESIDFTAGNDQYSQYNQECPQNNSYNTPMKNPIIYTGKKTYQCSHCDKSFSTNSDLIAHTTIHTGQKPYMCSQCVKCFTNNSSFIIHL</sequence>
<name>A0AAV2QNT1_MEGNR</name>
<dbReference type="PANTHER" id="PTHR23226:SF416">
    <property type="entry name" value="FI01424P"/>
    <property type="match status" value="1"/>
</dbReference>
<dbReference type="PROSITE" id="PS00028">
    <property type="entry name" value="ZINC_FINGER_C2H2_1"/>
    <property type="match status" value="1"/>
</dbReference>
<dbReference type="GO" id="GO:0005694">
    <property type="term" value="C:chromosome"/>
    <property type="evidence" value="ECO:0007669"/>
    <property type="project" value="UniProtKB-ARBA"/>
</dbReference>
<keyword evidence="10" id="KW-1185">Reference proteome</keyword>
<dbReference type="FunFam" id="3.30.160.60:FF:001732">
    <property type="entry name" value="Zgc:162936"/>
    <property type="match status" value="1"/>
</dbReference>
<gene>
    <name evidence="9" type="ORF">MNOR_LOCUS13549</name>
</gene>
<evidence type="ECO:0000259" key="8">
    <source>
        <dbReference type="PROSITE" id="PS50157"/>
    </source>
</evidence>
<evidence type="ECO:0000256" key="3">
    <source>
        <dbReference type="ARBA" id="ARBA00022737"/>
    </source>
</evidence>
<comment type="subcellular location">
    <subcellularLocation>
        <location evidence="1">Nucleus</location>
    </subcellularLocation>
</comment>
<dbReference type="FunFam" id="3.30.160.60:FF:002061">
    <property type="entry name" value="Uncharacterized protein"/>
    <property type="match status" value="1"/>
</dbReference>
<keyword evidence="6" id="KW-0539">Nucleus</keyword>
<proteinExistence type="predicted"/>
<dbReference type="GO" id="GO:0000981">
    <property type="term" value="F:DNA-binding transcription factor activity, RNA polymerase II-specific"/>
    <property type="evidence" value="ECO:0007669"/>
    <property type="project" value="TreeGrafter"/>
</dbReference>
<accession>A0AAV2QNT1</accession>
<feature type="domain" description="C2H2-type" evidence="8">
    <location>
        <begin position="126"/>
        <end position="153"/>
    </location>
</feature>
<keyword evidence="3" id="KW-0677">Repeat</keyword>
<evidence type="ECO:0000256" key="4">
    <source>
        <dbReference type="ARBA" id="ARBA00022771"/>
    </source>
</evidence>
<evidence type="ECO:0000256" key="6">
    <source>
        <dbReference type="ARBA" id="ARBA00023242"/>
    </source>
</evidence>
<protein>
    <recommendedName>
        <fullName evidence="8">C2H2-type domain-containing protein</fullName>
    </recommendedName>
</protein>
<evidence type="ECO:0000313" key="9">
    <source>
        <dbReference type="EMBL" id="CAL4088420.1"/>
    </source>
</evidence>
<dbReference type="GO" id="GO:0005634">
    <property type="term" value="C:nucleus"/>
    <property type="evidence" value="ECO:0007669"/>
    <property type="project" value="UniProtKB-SubCell"/>
</dbReference>
<dbReference type="AlphaFoldDB" id="A0AAV2QNT1"/>